<evidence type="ECO:0000313" key="1">
    <source>
        <dbReference type="EMBL" id="OJJ68530.1"/>
    </source>
</evidence>
<proteinExistence type="predicted"/>
<dbReference type="VEuPathDB" id="FungiDB:ASPBRDRAFT_304179"/>
<keyword evidence="2" id="KW-1185">Reference proteome</keyword>
<dbReference type="EMBL" id="KV878690">
    <property type="protein sequence ID" value="OJJ68530.1"/>
    <property type="molecule type" value="Genomic_DNA"/>
</dbReference>
<dbReference type="AlphaFoldDB" id="A0A1L9UA06"/>
<dbReference type="Proteomes" id="UP000184499">
    <property type="component" value="Unassembled WGS sequence"/>
</dbReference>
<gene>
    <name evidence="1" type="ORF">ASPBRDRAFT_304179</name>
</gene>
<organism evidence="1 2">
    <name type="scientific">Aspergillus brasiliensis (strain CBS 101740 / IMI 381727 / IBT 21946)</name>
    <dbReference type="NCBI Taxonomy" id="767769"/>
    <lineage>
        <taxon>Eukaryota</taxon>
        <taxon>Fungi</taxon>
        <taxon>Dikarya</taxon>
        <taxon>Ascomycota</taxon>
        <taxon>Pezizomycotina</taxon>
        <taxon>Eurotiomycetes</taxon>
        <taxon>Eurotiomycetidae</taxon>
        <taxon>Eurotiales</taxon>
        <taxon>Aspergillaceae</taxon>
        <taxon>Aspergillus</taxon>
        <taxon>Aspergillus subgen. Circumdati</taxon>
    </lineage>
</organism>
<protein>
    <submittedName>
        <fullName evidence="1">Uncharacterized protein</fullName>
    </submittedName>
</protein>
<accession>A0A1L9UA06</accession>
<evidence type="ECO:0000313" key="2">
    <source>
        <dbReference type="Proteomes" id="UP000184499"/>
    </source>
</evidence>
<dbReference type="GeneID" id="93575263"/>
<dbReference type="RefSeq" id="XP_067475779.1">
    <property type="nucleotide sequence ID" value="XM_067622775.1"/>
</dbReference>
<reference evidence="2" key="1">
    <citation type="journal article" date="2017" name="Genome Biol.">
        <title>Comparative genomics reveals high biological diversity and specific adaptations in the industrially and medically important fungal genus Aspergillus.</title>
        <authorList>
            <person name="de Vries R.P."/>
            <person name="Riley R."/>
            <person name="Wiebenga A."/>
            <person name="Aguilar-Osorio G."/>
            <person name="Amillis S."/>
            <person name="Uchima C.A."/>
            <person name="Anderluh G."/>
            <person name="Asadollahi M."/>
            <person name="Askin M."/>
            <person name="Barry K."/>
            <person name="Battaglia E."/>
            <person name="Bayram O."/>
            <person name="Benocci T."/>
            <person name="Braus-Stromeyer S.A."/>
            <person name="Caldana C."/>
            <person name="Canovas D."/>
            <person name="Cerqueira G.C."/>
            <person name="Chen F."/>
            <person name="Chen W."/>
            <person name="Choi C."/>
            <person name="Clum A."/>
            <person name="Dos Santos R.A."/>
            <person name="Damasio A.R."/>
            <person name="Diallinas G."/>
            <person name="Emri T."/>
            <person name="Fekete E."/>
            <person name="Flipphi M."/>
            <person name="Freyberg S."/>
            <person name="Gallo A."/>
            <person name="Gournas C."/>
            <person name="Habgood R."/>
            <person name="Hainaut M."/>
            <person name="Harispe M.L."/>
            <person name="Henrissat B."/>
            <person name="Hilden K.S."/>
            <person name="Hope R."/>
            <person name="Hossain A."/>
            <person name="Karabika E."/>
            <person name="Karaffa L."/>
            <person name="Karanyi Z."/>
            <person name="Krasevec N."/>
            <person name="Kuo A."/>
            <person name="Kusch H."/>
            <person name="LaButti K."/>
            <person name="Lagendijk E.L."/>
            <person name="Lapidus A."/>
            <person name="Levasseur A."/>
            <person name="Lindquist E."/>
            <person name="Lipzen A."/>
            <person name="Logrieco A.F."/>
            <person name="MacCabe A."/>
            <person name="Maekelae M.R."/>
            <person name="Malavazi I."/>
            <person name="Melin P."/>
            <person name="Meyer V."/>
            <person name="Mielnichuk N."/>
            <person name="Miskei M."/>
            <person name="Molnar A.P."/>
            <person name="Mule G."/>
            <person name="Ngan C.Y."/>
            <person name="Orejas M."/>
            <person name="Orosz E."/>
            <person name="Ouedraogo J.P."/>
            <person name="Overkamp K.M."/>
            <person name="Park H.-S."/>
            <person name="Perrone G."/>
            <person name="Piumi F."/>
            <person name="Punt P.J."/>
            <person name="Ram A.F."/>
            <person name="Ramon A."/>
            <person name="Rauscher S."/>
            <person name="Record E."/>
            <person name="Riano-Pachon D.M."/>
            <person name="Robert V."/>
            <person name="Roehrig J."/>
            <person name="Ruller R."/>
            <person name="Salamov A."/>
            <person name="Salih N.S."/>
            <person name="Samson R.A."/>
            <person name="Sandor E."/>
            <person name="Sanguinetti M."/>
            <person name="Schuetze T."/>
            <person name="Sepcic K."/>
            <person name="Shelest E."/>
            <person name="Sherlock G."/>
            <person name="Sophianopoulou V."/>
            <person name="Squina F.M."/>
            <person name="Sun H."/>
            <person name="Susca A."/>
            <person name="Todd R.B."/>
            <person name="Tsang A."/>
            <person name="Unkles S.E."/>
            <person name="van de Wiele N."/>
            <person name="van Rossen-Uffink D."/>
            <person name="Oliveira J.V."/>
            <person name="Vesth T.C."/>
            <person name="Visser J."/>
            <person name="Yu J.-H."/>
            <person name="Zhou M."/>
            <person name="Andersen M.R."/>
            <person name="Archer D.B."/>
            <person name="Baker S.E."/>
            <person name="Benoit I."/>
            <person name="Brakhage A.A."/>
            <person name="Braus G.H."/>
            <person name="Fischer R."/>
            <person name="Frisvad J.C."/>
            <person name="Goldman G.H."/>
            <person name="Houbraken J."/>
            <person name="Oakley B."/>
            <person name="Pocsi I."/>
            <person name="Scazzocchio C."/>
            <person name="Seiboth B."/>
            <person name="vanKuyk P.A."/>
            <person name="Wortman J."/>
            <person name="Dyer P.S."/>
            <person name="Grigoriev I.V."/>
        </authorList>
    </citation>
    <scope>NUCLEOTIDE SEQUENCE [LARGE SCALE GENOMIC DNA]</scope>
    <source>
        <strain evidence="2">CBS 101740 / IMI 381727 / IBT 21946</strain>
    </source>
</reference>
<name>A0A1L9UA06_ASPBC</name>
<sequence>MRGKLNMLVGSHETPLARAEATQNKQISKKTEGCCDISWSSWETLRRVPAGKDQGNRPVKGFQIDDDLVDVCNQGRAPIGQNTSHLNKSGEWRVKATALQRGWWRCSEQEASGHSPFGYQRTQRHPGHLLPALPLVSHTSSCLTNTGNHLQKPALAVAPLSALFSFSFNLTLSERINRKKKVEELGEQLDKIRMSLETRLSSAPESICQE</sequence>